<evidence type="ECO:0000256" key="4">
    <source>
        <dbReference type="ARBA" id="ARBA00022692"/>
    </source>
</evidence>
<feature type="transmembrane region" description="Helical" evidence="7">
    <location>
        <begin position="177"/>
        <end position="199"/>
    </location>
</feature>
<keyword evidence="6 7" id="KW-0472">Membrane</keyword>
<feature type="transmembrane region" description="Helical" evidence="7">
    <location>
        <begin position="30"/>
        <end position="49"/>
    </location>
</feature>
<dbReference type="OrthoDB" id="8417460at2"/>
<feature type="transmembrane region" description="Helical" evidence="7">
    <location>
        <begin position="128"/>
        <end position="148"/>
    </location>
</feature>
<dbReference type="SUPFAM" id="SSF161098">
    <property type="entry name" value="MetI-like"/>
    <property type="match status" value="1"/>
</dbReference>
<evidence type="ECO:0000256" key="3">
    <source>
        <dbReference type="ARBA" id="ARBA00022475"/>
    </source>
</evidence>
<dbReference type="Proteomes" id="UP000032266">
    <property type="component" value="Chromosome"/>
</dbReference>
<dbReference type="HOGENOM" id="CLU_016047_0_0_6"/>
<evidence type="ECO:0000256" key="1">
    <source>
        <dbReference type="ARBA" id="ARBA00004651"/>
    </source>
</evidence>
<dbReference type="PROSITE" id="PS50928">
    <property type="entry name" value="ABC_TM1"/>
    <property type="match status" value="1"/>
</dbReference>
<feature type="transmembrane region" description="Helical" evidence="7">
    <location>
        <begin position="234"/>
        <end position="254"/>
    </location>
</feature>
<feature type="transmembrane region" description="Helical" evidence="7">
    <location>
        <begin position="282"/>
        <end position="303"/>
    </location>
</feature>
<evidence type="ECO:0000259" key="8">
    <source>
        <dbReference type="PROSITE" id="PS50928"/>
    </source>
</evidence>
<dbReference type="CDD" id="cd06261">
    <property type="entry name" value="TM_PBP2"/>
    <property type="match status" value="1"/>
</dbReference>
<proteinExistence type="inferred from homology"/>
<dbReference type="InterPro" id="IPR051393">
    <property type="entry name" value="ABC_transporter_permease"/>
</dbReference>
<evidence type="ECO:0000256" key="7">
    <source>
        <dbReference type="RuleBase" id="RU363032"/>
    </source>
</evidence>
<dbReference type="InterPro" id="IPR000515">
    <property type="entry name" value="MetI-like"/>
</dbReference>
<keyword evidence="10" id="KW-1185">Reference proteome</keyword>
<dbReference type="PANTHER" id="PTHR30193">
    <property type="entry name" value="ABC TRANSPORTER PERMEASE PROTEIN"/>
    <property type="match status" value="1"/>
</dbReference>
<evidence type="ECO:0000256" key="5">
    <source>
        <dbReference type="ARBA" id="ARBA00022989"/>
    </source>
</evidence>
<accession>A0A0C5V518</accession>
<dbReference type="RefSeq" id="WP_052830219.1">
    <property type="nucleotide sequence ID" value="NZ_CP007142.1"/>
</dbReference>
<dbReference type="PATRIC" id="fig|1445510.3.peg.2488"/>
<dbReference type="Pfam" id="PF00528">
    <property type="entry name" value="BPD_transp_1"/>
    <property type="match status" value="1"/>
</dbReference>
<keyword evidence="9" id="KW-0762">Sugar transport</keyword>
<evidence type="ECO:0000256" key="6">
    <source>
        <dbReference type="ARBA" id="ARBA00023136"/>
    </source>
</evidence>
<keyword evidence="5 7" id="KW-1133">Transmembrane helix</keyword>
<dbReference type="PANTHER" id="PTHR30193:SF41">
    <property type="entry name" value="DIACETYLCHITOBIOSE UPTAKE SYSTEM PERMEASE PROTEIN NGCF"/>
    <property type="match status" value="1"/>
</dbReference>
<dbReference type="InterPro" id="IPR035906">
    <property type="entry name" value="MetI-like_sf"/>
</dbReference>
<dbReference type="EMBL" id="CP007142">
    <property type="protein sequence ID" value="AJQ94570.1"/>
    <property type="molecule type" value="Genomic_DNA"/>
</dbReference>
<dbReference type="STRING" id="1445510.YC6258_02532"/>
<evidence type="ECO:0000256" key="2">
    <source>
        <dbReference type="ARBA" id="ARBA00022448"/>
    </source>
</evidence>
<organism evidence="9 10">
    <name type="scientific">Gynuella sunshinyii YC6258</name>
    <dbReference type="NCBI Taxonomy" id="1445510"/>
    <lineage>
        <taxon>Bacteria</taxon>
        <taxon>Pseudomonadati</taxon>
        <taxon>Pseudomonadota</taxon>
        <taxon>Gammaproteobacteria</taxon>
        <taxon>Oceanospirillales</taxon>
        <taxon>Saccharospirillaceae</taxon>
        <taxon>Gynuella</taxon>
    </lineage>
</organism>
<dbReference type="AlphaFoldDB" id="A0A0C5V518"/>
<keyword evidence="2 7" id="KW-0813">Transport</keyword>
<keyword evidence="4 7" id="KW-0812">Transmembrane</keyword>
<reference evidence="9 10" key="1">
    <citation type="submission" date="2014-01" db="EMBL/GenBank/DDBJ databases">
        <title>Full genme sequencing of cellulolytic bacterium Gynuella sunshinyii YC6258T gen. nov., sp. nov.</title>
        <authorList>
            <person name="Khan H."/>
            <person name="Chung E.J."/>
            <person name="Chung Y.R."/>
        </authorList>
    </citation>
    <scope>NUCLEOTIDE SEQUENCE [LARGE SCALE GENOMIC DNA]</scope>
    <source>
        <strain evidence="9 10">YC6258</strain>
    </source>
</reference>
<comment type="subcellular location">
    <subcellularLocation>
        <location evidence="1 7">Cell membrane</location>
        <topology evidence="1 7">Multi-pass membrane protein</topology>
    </subcellularLocation>
</comment>
<evidence type="ECO:0000313" key="9">
    <source>
        <dbReference type="EMBL" id="AJQ94570.1"/>
    </source>
</evidence>
<protein>
    <submittedName>
        <fullName evidence="9">ABC-type sugar transport system, permease component</fullName>
    </submittedName>
</protein>
<dbReference type="GO" id="GO:0005886">
    <property type="term" value="C:plasma membrane"/>
    <property type="evidence" value="ECO:0007669"/>
    <property type="project" value="UniProtKB-SubCell"/>
</dbReference>
<name>A0A0C5V518_9GAMM</name>
<comment type="similarity">
    <text evidence="7">Belongs to the binding-protein-dependent transport system permease family.</text>
</comment>
<sequence length="312" mass="35123">MSSINSKGTPWAAFQQWLYTRNMGSRLTTLLFFLPPALVLFTLFVAMPISEAIYYSFFKWKGLTAISDSGEWNGWGNYLLVLKHSVFHTAVLNTLKLIAVSLCVQLPVAMAIALMVAEQGRLNSLFRLIYFLPFILADVVAGLIWRYVYDGDYGLVGQISRFFGAEGYYPLADKDSAFNAILLVTIWKYTGYHMMIYIAGLQGIPRDLLEAAKLDGASRWQTIIRIKLPLIKHAIQLSIFFSIIGALQFFEMVIPLTNGGPANSSHTIVTYLYQYGIVRMRVGLGSSVGVMLFVACVLFAFMYQKFIMTRDD</sequence>
<evidence type="ECO:0000313" key="10">
    <source>
        <dbReference type="Proteomes" id="UP000032266"/>
    </source>
</evidence>
<feature type="transmembrane region" description="Helical" evidence="7">
    <location>
        <begin position="97"/>
        <end position="116"/>
    </location>
</feature>
<keyword evidence="3" id="KW-1003">Cell membrane</keyword>
<feature type="domain" description="ABC transmembrane type-1" evidence="8">
    <location>
        <begin position="91"/>
        <end position="303"/>
    </location>
</feature>
<dbReference type="KEGG" id="gsn:YC6258_02532"/>
<dbReference type="GO" id="GO:0055085">
    <property type="term" value="P:transmembrane transport"/>
    <property type="evidence" value="ECO:0007669"/>
    <property type="project" value="InterPro"/>
</dbReference>
<gene>
    <name evidence="9" type="ORF">YC6258_02532</name>
</gene>
<dbReference type="Gene3D" id="1.10.3720.10">
    <property type="entry name" value="MetI-like"/>
    <property type="match status" value="1"/>
</dbReference>